<evidence type="ECO:0000259" key="3">
    <source>
        <dbReference type="Pfam" id="PF01582"/>
    </source>
</evidence>
<evidence type="ECO:0000313" key="5">
    <source>
        <dbReference type="Proteomes" id="UP000467840"/>
    </source>
</evidence>
<evidence type="ECO:0000256" key="1">
    <source>
        <dbReference type="SAM" id="MobiDB-lite"/>
    </source>
</evidence>
<sequence>MAFAIVVHGEHVQDCVPKVDRWKRALMEVSKVAGWDSRNIMPESKLVEEIVNDVLKKFSGMFSSDDSYDRNLVGIESRVKKVEQLLNDKTVVGLWGMAGIGKTTIAQEVFRRNMMKFDGHCFLDKHLGNLVLLKLVGSKDLIRIPDLPKTAPNVEVLDLSWCHSLTEIPSLQNLSKLTQLRVTVKGQRGSGGNSKEKLVEEKKGPGSVSSVSVKVKEEKLKPEHLPCRDTKSTSLHLSGFCTSSWIREMQQASDKPIIISENLDARTRNLVSVSRISQMNWGHQRDEIVIGYRLANAYLAIINPSEKSKPRKWSLDDVFIVISLVVLEKERRKKLTDSGLDIRGL</sequence>
<accession>A0A6A6N702</accession>
<comment type="caution">
    <text evidence="4">The sequence shown here is derived from an EMBL/GenBank/DDBJ whole genome shotgun (WGS) entry which is preliminary data.</text>
</comment>
<dbReference type="InterPro" id="IPR000157">
    <property type="entry name" value="TIR_dom"/>
</dbReference>
<dbReference type="Pfam" id="PF00931">
    <property type="entry name" value="NB-ARC"/>
    <property type="match status" value="1"/>
</dbReference>
<dbReference type="InterPro" id="IPR027417">
    <property type="entry name" value="P-loop_NTPase"/>
</dbReference>
<dbReference type="InterPro" id="IPR044974">
    <property type="entry name" value="Disease_R_plants"/>
</dbReference>
<evidence type="ECO:0000313" key="4">
    <source>
        <dbReference type="EMBL" id="KAF2319959.1"/>
    </source>
</evidence>
<feature type="domain" description="NB-ARC" evidence="2">
    <location>
        <begin position="78"/>
        <end position="120"/>
    </location>
</feature>
<dbReference type="PANTHER" id="PTHR11017:SF357">
    <property type="entry name" value="ADP-RIBOSYL CYCLASE_CYCLIC ADP-RIBOSE HYDROLASE"/>
    <property type="match status" value="1"/>
</dbReference>
<dbReference type="PANTHER" id="PTHR11017">
    <property type="entry name" value="LEUCINE-RICH REPEAT-CONTAINING PROTEIN"/>
    <property type="match status" value="1"/>
</dbReference>
<dbReference type="Gene3D" id="3.40.50.300">
    <property type="entry name" value="P-loop containing nucleotide triphosphate hydrolases"/>
    <property type="match status" value="1"/>
</dbReference>
<gene>
    <name evidence="4" type="ORF">GH714_021035</name>
</gene>
<feature type="compositionally biased region" description="Basic and acidic residues" evidence="1">
    <location>
        <begin position="194"/>
        <end position="204"/>
    </location>
</feature>
<proteinExistence type="predicted"/>
<dbReference type="AlphaFoldDB" id="A0A6A6N702"/>
<organism evidence="4 5">
    <name type="scientific">Hevea brasiliensis</name>
    <name type="common">Para rubber tree</name>
    <name type="synonym">Siphonia brasiliensis</name>
    <dbReference type="NCBI Taxonomy" id="3981"/>
    <lineage>
        <taxon>Eukaryota</taxon>
        <taxon>Viridiplantae</taxon>
        <taxon>Streptophyta</taxon>
        <taxon>Embryophyta</taxon>
        <taxon>Tracheophyta</taxon>
        <taxon>Spermatophyta</taxon>
        <taxon>Magnoliopsida</taxon>
        <taxon>eudicotyledons</taxon>
        <taxon>Gunneridae</taxon>
        <taxon>Pentapetalae</taxon>
        <taxon>rosids</taxon>
        <taxon>fabids</taxon>
        <taxon>Malpighiales</taxon>
        <taxon>Euphorbiaceae</taxon>
        <taxon>Crotonoideae</taxon>
        <taxon>Micrandreae</taxon>
        <taxon>Hevea</taxon>
    </lineage>
</organism>
<dbReference type="SUPFAM" id="SSF52540">
    <property type="entry name" value="P-loop containing nucleoside triphosphate hydrolases"/>
    <property type="match status" value="1"/>
</dbReference>
<dbReference type="Pfam" id="PF01582">
    <property type="entry name" value="TIR"/>
    <property type="match status" value="1"/>
</dbReference>
<dbReference type="Proteomes" id="UP000467840">
    <property type="component" value="Chromosome 10"/>
</dbReference>
<dbReference type="EMBL" id="JAAGAX010000003">
    <property type="protein sequence ID" value="KAF2319959.1"/>
    <property type="molecule type" value="Genomic_DNA"/>
</dbReference>
<dbReference type="Gene3D" id="3.40.50.10140">
    <property type="entry name" value="Toll/interleukin-1 receptor homology (TIR) domain"/>
    <property type="match status" value="1"/>
</dbReference>
<dbReference type="GO" id="GO:0043531">
    <property type="term" value="F:ADP binding"/>
    <property type="evidence" value="ECO:0007669"/>
    <property type="project" value="InterPro"/>
</dbReference>
<dbReference type="InterPro" id="IPR032675">
    <property type="entry name" value="LRR_dom_sf"/>
</dbReference>
<dbReference type="GO" id="GO:0006952">
    <property type="term" value="P:defense response"/>
    <property type="evidence" value="ECO:0007669"/>
    <property type="project" value="InterPro"/>
</dbReference>
<dbReference type="SUPFAM" id="SSF52058">
    <property type="entry name" value="L domain-like"/>
    <property type="match status" value="1"/>
</dbReference>
<dbReference type="GO" id="GO:0007165">
    <property type="term" value="P:signal transduction"/>
    <property type="evidence" value="ECO:0007669"/>
    <property type="project" value="InterPro"/>
</dbReference>
<dbReference type="InterPro" id="IPR002182">
    <property type="entry name" value="NB-ARC"/>
</dbReference>
<reference evidence="4 5" key="1">
    <citation type="journal article" date="2020" name="Mol. Plant">
        <title>The Chromosome-Based Rubber Tree Genome Provides New Insights into Spurge Genome Evolution and Rubber Biosynthesis.</title>
        <authorList>
            <person name="Liu J."/>
            <person name="Shi C."/>
            <person name="Shi C.C."/>
            <person name="Li W."/>
            <person name="Zhang Q.J."/>
            <person name="Zhang Y."/>
            <person name="Li K."/>
            <person name="Lu H.F."/>
            <person name="Shi C."/>
            <person name="Zhu S.T."/>
            <person name="Xiao Z.Y."/>
            <person name="Nan H."/>
            <person name="Yue Y."/>
            <person name="Zhu X.G."/>
            <person name="Wu Y."/>
            <person name="Hong X.N."/>
            <person name="Fan G.Y."/>
            <person name="Tong Y."/>
            <person name="Zhang D."/>
            <person name="Mao C.L."/>
            <person name="Liu Y.L."/>
            <person name="Hao S.J."/>
            <person name="Liu W.Q."/>
            <person name="Lv M.Q."/>
            <person name="Zhang H.B."/>
            <person name="Liu Y."/>
            <person name="Hu-Tang G.R."/>
            <person name="Wang J.P."/>
            <person name="Wang J.H."/>
            <person name="Sun Y.H."/>
            <person name="Ni S.B."/>
            <person name="Chen W.B."/>
            <person name="Zhang X.C."/>
            <person name="Jiao Y.N."/>
            <person name="Eichler E.E."/>
            <person name="Li G.H."/>
            <person name="Liu X."/>
            <person name="Gao L.Z."/>
        </authorList>
    </citation>
    <scope>NUCLEOTIDE SEQUENCE [LARGE SCALE GENOMIC DNA]</scope>
    <source>
        <strain evidence="5">cv. GT1</strain>
        <tissue evidence="4">Leaf</tissue>
    </source>
</reference>
<dbReference type="Gene3D" id="3.80.10.10">
    <property type="entry name" value="Ribonuclease Inhibitor"/>
    <property type="match status" value="1"/>
</dbReference>
<protein>
    <submittedName>
        <fullName evidence="4">Uncharacterized protein</fullName>
    </submittedName>
</protein>
<dbReference type="InterPro" id="IPR035897">
    <property type="entry name" value="Toll_tir_struct_dom_sf"/>
</dbReference>
<feature type="region of interest" description="Disordered" evidence="1">
    <location>
        <begin position="185"/>
        <end position="213"/>
    </location>
</feature>
<name>A0A6A6N702_HEVBR</name>
<keyword evidence="5" id="KW-1185">Reference proteome</keyword>
<evidence type="ECO:0000259" key="2">
    <source>
        <dbReference type="Pfam" id="PF00931"/>
    </source>
</evidence>
<feature type="domain" description="TIR" evidence="3">
    <location>
        <begin position="13"/>
        <end position="69"/>
    </location>
</feature>